<accession>A0A3P3Y4R2</accession>
<dbReference type="Gene3D" id="1.10.287.1490">
    <property type="match status" value="1"/>
</dbReference>
<feature type="coiled-coil region" evidence="1">
    <location>
        <begin position="588"/>
        <end position="636"/>
    </location>
</feature>
<keyword evidence="3" id="KW-0496">Mitochondrion</keyword>
<reference evidence="3 4" key="1">
    <citation type="submission" date="2018-03" db="EMBL/GenBank/DDBJ databases">
        <authorList>
            <person name="Fogelqvist J."/>
        </authorList>
    </citation>
    <scope>NUCLEOTIDE SEQUENCE [LARGE SCALE GENOMIC DNA]</scope>
</reference>
<feature type="compositionally biased region" description="Low complexity" evidence="2">
    <location>
        <begin position="15"/>
        <end position="30"/>
    </location>
</feature>
<protein>
    <submittedName>
        <fullName evidence="3">Uncharacterized protein</fullName>
    </submittedName>
</protein>
<proteinExistence type="predicted"/>
<feature type="region of interest" description="Disordered" evidence="2">
    <location>
        <begin position="640"/>
        <end position="695"/>
    </location>
</feature>
<sequence>MGCASSKASPEPDSARAPAAPGAQLASASPVDHPREASVPPGDPKPAPVPSVEATPVAPVRVQSVAPAEPQPAPAEEIGAAQHGHEPVSLPGQPSATMPREEVLPSATRLPSGNPGPSLESLRISDPNKALGRVARYLFKGCPDGIVACVPGDSSAQIELVSNGRTIATDLAALRFMCRKYRCDLRPDDAVVDNALCRIHYHIDRAIDDIIREGDACAILTFCHYFNISVNVVIELTKSPSGSLVELTLDDVRITEAPAIMRYLSRADEQQNDPGLTSNSFHCGKVRQDDALTWSSQRLAPTIFDWRHGRQFVSIFETCIDELGEPPTHPATSALTMDAVYSASMCWVLAADKTFTDVPASARQRVLQWGRPFPFHKWVRSIGPTRLYRRQCRILFLGDSTSRLHPRFKYAKPMSRPNRFAMMSYRIIFSLGTQCRPQQLSRRNPALPLVPRLTSLPLANKICRGAIQDLVLAILILDVTQCINKVLRPVANRLEAHIRRMDMGLLPAMSRRRVRLCRLRVQLCQRRIHDRSQLRLKQRALQNQVTERNGAITMLRSKLQATELRLNKFRGEMSAKISSEQEAQRAQHSRMKSQIDGLIAERETYERELEELSNKVESLSKAFADERQRAVSLKRELAAVRESTKHSPSHSQNKIVSEDHTQLNRTVAVKMSDDNTMHRKPSEGGARRRKRATSHAIVRSDPDFTSALEDCLFDLLRSPGWSSVAEDGDENALNMMLSGGLPPFCALPILRRIMTIRSPVLVPSLRLLRALVSNNSDCCQSVLGCGGLKPNPFLVSKTSFIVVQSATPSTDLPGSDDANGTSRKDQPSTYNVVDCPELLTSLFNIIASEEAIDIPVVVAALRILLELFSKADVRRMRRFRPLVEGNTLANLLHPHLSPVCCTLALRVLAAVCQTEANLVVLDSRHNQKSILQYVYVCLARLPDCPSQELYELRTAAVDTMSFIAAKYGIDGISKLLGVFPSGTGTAESEFKILPRLALMLTDELDRPGDVSQRLPLIYKGLALIETLLPHVNVFQATSGHRLVFLSVLTRLMHMEDRIAQRAAVVRAELVGTGCLDLLQEDTAPDGFSQDVM</sequence>
<evidence type="ECO:0000256" key="1">
    <source>
        <dbReference type="SAM" id="Coils"/>
    </source>
</evidence>
<feature type="region of interest" description="Disordered" evidence="2">
    <location>
        <begin position="808"/>
        <end position="828"/>
    </location>
</feature>
<dbReference type="EMBL" id="OVEO01000003">
    <property type="protein sequence ID" value="SPQ95156.1"/>
    <property type="molecule type" value="Genomic_DNA"/>
</dbReference>
<feature type="region of interest" description="Disordered" evidence="2">
    <location>
        <begin position="1"/>
        <end position="124"/>
    </location>
</feature>
<feature type="compositionally biased region" description="Basic and acidic residues" evidence="2">
    <location>
        <begin position="671"/>
        <end position="686"/>
    </location>
</feature>
<dbReference type="Proteomes" id="UP000290189">
    <property type="component" value="Unassembled WGS sequence"/>
</dbReference>
<dbReference type="AlphaFoldDB" id="A0A3P3Y4R2"/>
<geneLocation type="mitochondrion" evidence="3"/>
<evidence type="ECO:0000313" key="3">
    <source>
        <dbReference type="EMBL" id="SPQ95156.1"/>
    </source>
</evidence>
<organism evidence="3 4">
    <name type="scientific">Plasmodiophora brassicae</name>
    <name type="common">Clubroot disease agent</name>
    <dbReference type="NCBI Taxonomy" id="37360"/>
    <lineage>
        <taxon>Eukaryota</taxon>
        <taxon>Sar</taxon>
        <taxon>Rhizaria</taxon>
        <taxon>Endomyxa</taxon>
        <taxon>Phytomyxea</taxon>
        <taxon>Plasmodiophorida</taxon>
        <taxon>Plasmodiophoridae</taxon>
        <taxon>Plasmodiophora</taxon>
    </lineage>
</organism>
<evidence type="ECO:0000256" key="2">
    <source>
        <dbReference type="SAM" id="MobiDB-lite"/>
    </source>
</evidence>
<name>A0A3P3Y4R2_PLABS</name>
<evidence type="ECO:0000313" key="4">
    <source>
        <dbReference type="Proteomes" id="UP000290189"/>
    </source>
</evidence>
<keyword evidence="1" id="KW-0175">Coiled coil</keyword>
<gene>
    <name evidence="3" type="ORF">PLBR_LOCUS2371</name>
</gene>